<dbReference type="InterPro" id="IPR036426">
    <property type="entry name" value="Bulb-type_lectin_dom_sf"/>
</dbReference>
<dbReference type="Proteomes" id="UP000230069">
    <property type="component" value="Unassembled WGS sequence"/>
</dbReference>
<accession>A0A2G5CGX7</accession>
<dbReference type="EMBL" id="KZ305074">
    <property type="protein sequence ID" value="PIA30077.1"/>
    <property type="molecule type" value="Genomic_DNA"/>
</dbReference>
<dbReference type="InterPro" id="IPR051343">
    <property type="entry name" value="G-type_lectin_kinases/EP1-like"/>
</dbReference>
<evidence type="ECO:0000256" key="3">
    <source>
        <dbReference type="SAM" id="SignalP"/>
    </source>
</evidence>
<organism evidence="5 6">
    <name type="scientific">Aquilegia coerulea</name>
    <name type="common">Rocky mountain columbine</name>
    <dbReference type="NCBI Taxonomy" id="218851"/>
    <lineage>
        <taxon>Eukaryota</taxon>
        <taxon>Viridiplantae</taxon>
        <taxon>Streptophyta</taxon>
        <taxon>Embryophyta</taxon>
        <taxon>Tracheophyta</taxon>
        <taxon>Spermatophyta</taxon>
        <taxon>Magnoliopsida</taxon>
        <taxon>Ranunculales</taxon>
        <taxon>Ranunculaceae</taxon>
        <taxon>Thalictroideae</taxon>
        <taxon>Aquilegia</taxon>
    </lineage>
</organism>
<dbReference type="Pfam" id="PF01453">
    <property type="entry name" value="B_lectin"/>
    <property type="match status" value="1"/>
</dbReference>
<evidence type="ECO:0000313" key="6">
    <source>
        <dbReference type="Proteomes" id="UP000230069"/>
    </source>
</evidence>
<feature type="domain" description="Bulb-type lectin" evidence="4">
    <location>
        <begin position="46"/>
        <end position="91"/>
    </location>
</feature>
<sequence length="238" mass="26975">MGVLFFRFFLVYCSWRAIKFVAKVSKHGVFIIQLSPDFTTKPLFTQTLGPATYAVMEDTGNFVAYNSDSNVMWQSFDYPTDTILPGQTLQSGESLVVPNIDDSRWRISWQSRTHKDGDGIVLNLDSTGHMYLVDQDGTVIKKLTKDKKQKENIGGLETTIYRATLESDGVFRLYEERIGQPTHDDHSVNSVVLWASYCKKCEVLAAIIKVFTPLSPFLLVLIALFVYAIAICYSYLRL</sequence>
<protein>
    <recommendedName>
        <fullName evidence="4">Bulb-type lectin domain-containing protein</fullName>
    </recommendedName>
</protein>
<keyword evidence="2" id="KW-1133">Transmembrane helix</keyword>
<feature type="signal peptide" evidence="3">
    <location>
        <begin position="1"/>
        <end position="17"/>
    </location>
</feature>
<keyword evidence="1 3" id="KW-0732">Signal</keyword>
<proteinExistence type="predicted"/>
<keyword evidence="6" id="KW-1185">Reference proteome</keyword>
<evidence type="ECO:0000256" key="2">
    <source>
        <dbReference type="SAM" id="Phobius"/>
    </source>
</evidence>
<dbReference type="PANTHER" id="PTHR47976:SF27">
    <property type="entry name" value="RECEPTOR-LIKE SERINE_THREONINE-PROTEIN KINASE"/>
    <property type="match status" value="1"/>
</dbReference>
<dbReference type="InterPro" id="IPR001480">
    <property type="entry name" value="Bulb-type_lectin_dom"/>
</dbReference>
<evidence type="ECO:0000313" key="5">
    <source>
        <dbReference type="EMBL" id="PIA30077.1"/>
    </source>
</evidence>
<dbReference type="SUPFAM" id="SSF51110">
    <property type="entry name" value="alpha-D-mannose-specific plant lectins"/>
    <property type="match status" value="1"/>
</dbReference>
<evidence type="ECO:0000256" key="1">
    <source>
        <dbReference type="ARBA" id="ARBA00022729"/>
    </source>
</evidence>
<keyword evidence="2" id="KW-0812">Transmembrane</keyword>
<dbReference type="PANTHER" id="PTHR47976">
    <property type="entry name" value="G-TYPE LECTIN S-RECEPTOR-LIKE SERINE/THREONINE-PROTEIN KINASE SD2-5"/>
    <property type="match status" value="1"/>
</dbReference>
<dbReference type="Gene3D" id="2.90.10.10">
    <property type="entry name" value="Bulb-type lectin domain"/>
    <property type="match status" value="1"/>
</dbReference>
<gene>
    <name evidence="5" type="ORF">AQUCO_05700055v1</name>
</gene>
<feature type="chain" id="PRO_5013639966" description="Bulb-type lectin domain-containing protein" evidence="3">
    <location>
        <begin position="18"/>
        <end position="238"/>
    </location>
</feature>
<reference evidence="5 6" key="1">
    <citation type="submission" date="2017-09" db="EMBL/GenBank/DDBJ databases">
        <title>WGS assembly of Aquilegia coerulea Goldsmith.</title>
        <authorList>
            <person name="Hodges S."/>
            <person name="Kramer E."/>
            <person name="Nordborg M."/>
            <person name="Tomkins J."/>
            <person name="Borevitz J."/>
            <person name="Derieg N."/>
            <person name="Yan J."/>
            <person name="Mihaltcheva S."/>
            <person name="Hayes R.D."/>
            <person name="Rokhsar D."/>
        </authorList>
    </citation>
    <scope>NUCLEOTIDE SEQUENCE [LARGE SCALE GENOMIC DNA]</scope>
    <source>
        <strain evidence="6">cv. Goldsmith</strain>
    </source>
</reference>
<evidence type="ECO:0000259" key="4">
    <source>
        <dbReference type="Pfam" id="PF01453"/>
    </source>
</evidence>
<dbReference type="STRING" id="218851.A0A2G5CGX7"/>
<keyword evidence="2" id="KW-0472">Membrane</keyword>
<dbReference type="AlphaFoldDB" id="A0A2G5CGX7"/>
<name>A0A2G5CGX7_AQUCA</name>
<dbReference type="InParanoid" id="A0A2G5CGX7"/>
<dbReference type="OrthoDB" id="1937758at2759"/>
<feature type="transmembrane region" description="Helical" evidence="2">
    <location>
        <begin position="217"/>
        <end position="236"/>
    </location>
</feature>